<dbReference type="STRING" id="1220578.FPE01S_01_14030"/>
<comment type="caution">
    <text evidence="1">The sequence shown here is derived from an EMBL/GenBank/DDBJ whole genome shotgun (WGS) entry which is preliminary data.</text>
</comment>
<dbReference type="SUPFAM" id="SSF53335">
    <property type="entry name" value="S-adenosyl-L-methionine-dependent methyltransferases"/>
    <property type="match status" value="1"/>
</dbReference>
<evidence type="ECO:0000313" key="2">
    <source>
        <dbReference type="Proteomes" id="UP000033121"/>
    </source>
</evidence>
<dbReference type="AlphaFoldDB" id="A0A0E9MY21"/>
<sequence>MNEEKEILDSWHVNAAAWTNAIAANSIESRKLVTNQAIIDAIAANRPGSLLDLGCGEGWLLRAVSAVLPATRLYGLDAIPALAEQAARNCPSARVGAAAYQDIVDGRTQPESTGYALIVFNFSLFGKELAEALFSTLRNNWLQPSGAIMIQTLHPFNAGASVPYEEGWLPGNWKGFSKDFTQPAPWYFRTIGSWLKLFKNTDFYLESAAEPLHPDTLQPLSIIFTLKPRV</sequence>
<reference evidence="1 2" key="1">
    <citation type="submission" date="2015-04" db="EMBL/GenBank/DDBJ databases">
        <title>Whole genome shotgun sequence of Flavihumibacter petaseus NBRC 106054.</title>
        <authorList>
            <person name="Miyazawa S."/>
            <person name="Hosoyama A."/>
            <person name="Hashimoto M."/>
            <person name="Noguchi M."/>
            <person name="Tsuchikane K."/>
            <person name="Ohji S."/>
            <person name="Yamazoe A."/>
            <person name="Ichikawa N."/>
            <person name="Kimura A."/>
            <person name="Fujita N."/>
        </authorList>
    </citation>
    <scope>NUCLEOTIDE SEQUENCE [LARGE SCALE GENOMIC DNA]</scope>
    <source>
        <strain evidence="1 2">NBRC 106054</strain>
    </source>
</reference>
<evidence type="ECO:0000313" key="1">
    <source>
        <dbReference type="EMBL" id="GAO42388.1"/>
    </source>
</evidence>
<name>A0A0E9MY21_9BACT</name>
<dbReference type="OrthoDB" id="9791837at2"/>
<gene>
    <name evidence="1" type="ORF">FPE01S_01_14030</name>
</gene>
<keyword evidence="1" id="KW-0489">Methyltransferase</keyword>
<dbReference type="Gene3D" id="3.40.50.150">
    <property type="entry name" value="Vaccinia Virus protein VP39"/>
    <property type="match status" value="1"/>
</dbReference>
<keyword evidence="1" id="KW-0808">Transferase</keyword>
<protein>
    <submittedName>
        <fullName evidence="1">Putative methyltransferase</fullName>
    </submittedName>
</protein>
<dbReference type="CDD" id="cd02440">
    <property type="entry name" value="AdoMet_MTases"/>
    <property type="match status" value="1"/>
</dbReference>
<keyword evidence="2" id="KW-1185">Reference proteome</keyword>
<dbReference type="Pfam" id="PF13489">
    <property type="entry name" value="Methyltransf_23"/>
    <property type="match status" value="1"/>
</dbReference>
<dbReference type="EMBL" id="BBWV01000001">
    <property type="protein sequence ID" value="GAO42388.1"/>
    <property type="molecule type" value="Genomic_DNA"/>
</dbReference>
<dbReference type="Proteomes" id="UP000033121">
    <property type="component" value="Unassembled WGS sequence"/>
</dbReference>
<dbReference type="GO" id="GO:0008168">
    <property type="term" value="F:methyltransferase activity"/>
    <property type="evidence" value="ECO:0007669"/>
    <property type="project" value="UniProtKB-KW"/>
</dbReference>
<proteinExistence type="predicted"/>
<dbReference type="GO" id="GO:0032259">
    <property type="term" value="P:methylation"/>
    <property type="evidence" value="ECO:0007669"/>
    <property type="project" value="UniProtKB-KW"/>
</dbReference>
<accession>A0A0E9MY21</accession>
<dbReference type="InterPro" id="IPR029063">
    <property type="entry name" value="SAM-dependent_MTases_sf"/>
</dbReference>
<dbReference type="RefSeq" id="WP_046368091.1">
    <property type="nucleotide sequence ID" value="NZ_BBWV01000001.1"/>
</dbReference>
<organism evidence="1 2">
    <name type="scientific">Flavihumibacter petaseus NBRC 106054</name>
    <dbReference type="NCBI Taxonomy" id="1220578"/>
    <lineage>
        <taxon>Bacteria</taxon>
        <taxon>Pseudomonadati</taxon>
        <taxon>Bacteroidota</taxon>
        <taxon>Chitinophagia</taxon>
        <taxon>Chitinophagales</taxon>
        <taxon>Chitinophagaceae</taxon>
        <taxon>Flavihumibacter</taxon>
    </lineage>
</organism>